<name>A0A8W8I0Q6_MAGGI</name>
<evidence type="ECO:0000256" key="2">
    <source>
        <dbReference type="ARBA" id="ARBA00009863"/>
    </source>
</evidence>
<dbReference type="InterPro" id="IPR019368">
    <property type="entry name" value="Ribosomal_mS29"/>
</dbReference>
<evidence type="ECO:0000256" key="5">
    <source>
        <dbReference type="ARBA" id="ARBA00023128"/>
    </source>
</evidence>
<evidence type="ECO:0000256" key="4">
    <source>
        <dbReference type="ARBA" id="ARBA00022980"/>
    </source>
</evidence>
<evidence type="ECO:0000256" key="6">
    <source>
        <dbReference type="ARBA" id="ARBA00023274"/>
    </source>
</evidence>
<dbReference type="PANTHER" id="PTHR12810">
    <property type="entry name" value="MITOCHONDRIAL 28S RIBOSOMAL PROTEIN S29"/>
    <property type="match status" value="1"/>
</dbReference>
<dbReference type="InterPro" id="IPR008092">
    <property type="entry name" value="Ribosomal_mS29_met"/>
</dbReference>
<dbReference type="AlphaFoldDB" id="A0A8W8I0Q6"/>
<dbReference type="OMA" id="DITNYDW"/>
<dbReference type="GO" id="GO:0006915">
    <property type="term" value="P:apoptotic process"/>
    <property type="evidence" value="ECO:0007669"/>
    <property type="project" value="InterPro"/>
</dbReference>
<keyword evidence="4" id="KW-0689">Ribosomal protein</keyword>
<organism evidence="8 9">
    <name type="scientific">Magallana gigas</name>
    <name type="common">Pacific oyster</name>
    <name type="synonym">Crassostrea gigas</name>
    <dbReference type="NCBI Taxonomy" id="29159"/>
    <lineage>
        <taxon>Eukaryota</taxon>
        <taxon>Metazoa</taxon>
        <taxon>Spiralia</taxon>
        <taxon>Lophotrochozoa</taxon>
        <taxon>Mollusca</taxon>
        <taxon>Bivalvia</taxon>
        <taxon>Autobranchia</taxon>
        <taxon>Pteriomorphia</taxon>
        <taxon>Ostreida</taxon>
        <taxon>Ostreoidea</taxon>
        <taxon>Ostreidae</taxon>
        <taxon>Magallana</taxon>
    </lineage>
</organism>
<protein>
    <recommendedName>
        <fullName evidence="7">Small ribosomal subunit protein mS29</fullName>
    </recommendedName>
</protein>
<keyword evidence="9" id="KW-1185">Reference proteome</keyword>
<evidence type="ECO:0000256" key="7">
    <source>
        <dbReference type="ARBA" id="ARBA00035140"/>
    </source>
</evidence>
<proteinExistence type="inferred from homology"/>
<dbReference type="PRINTS" id="PR01716">
    <property type="entry name" value="DEATHASSOCP3"/>
</dbReference>
<sequence>MASVIYRIVSKQPSGYCINSSLLRSSSSLKCWQRCVTTFRTEISDPSEHSFDHEGQFYTIPKKDVQKIFMLNWMSPHEKNMNKMFQEFSILIRRPALEVMDILKRLNYNYPLTRFLLYGEMNAGKKFTMTHIMHYCRSQNWVLLTVPWANEWNCKRLDVSFNHHKESLFDLPVHSKILLEDFLLKNMSLIKEFTTSTTYEFSEHEASEQGIPLTDLISFGITRMKFANDVVGALLKELQILANNDKIKLLVTIRGINSFWRKTGQKKEKVQEIHAQQLTLVNQFMELLQSDTKNAVAMCSTESWVNDVTDRKSYLPTELMGKEGVDFLEPFLPIEVPKYGNAELQSVMDYYIDRRWIQAPEAKTLDGRAQIKFLSGHNPYQLYRVCVPL</sequence>
<dbReference type="Proteomes" id="UP000005408">
    <property type="component" value="Unassembled WGS sequence"/>
</dbReference>
<evidence type="ECO:0000313" key="9">
    <source>
        <dbReference type="Proteomes" id="UP000005408"/>
    </source>
</evidence>
<reference evidence="8" key="1">
    <citation type="submission" date="2022-08" db="UniProtKB">
        <authorList>
            <consortium name="EnsemblMetazoa"/>
        </authorList>
    </citation>
    <scope>IDENTIFICATION</scope>
    <source>
        <strain evidence="8">05x7-T-G4-1.051#20</strain>
    </source>
</reference>
<dbReference type="GO" id="GO:0005763">
    <property type="term" value="C:mitochondrial small ribosomal subunit"/>
    <property type="evidence" value="ECO:0007669"/>
    <property type="project" value="TreeGrafter"/>
</dbReference>
<keyword evidence="5" id="KW-0496">Mitochondrion</keyword>
<keyword evidence="6" id="KW-0687">Ribonucleoprotein</keyword>
<dbReference type="Pfam" id="PF10236">
    <property type="entry name" value="DAP3"/>
    <property type="match status" value="1"/>
</dbReference>
<evidence type="ECO:0000256" key="3">
    <source>
        <dbReference type="ARBA" id="ARBA00022946"/>
    </source>
</evidence>
<keyword evidence="3" id="KW-0809">Transit peptide</keyword>
<comment type="similarity">
    <text evidence="2">Belongs to the mitochondrion-specific ribosomal protein mS29 family.</text>
</comment>
<dbReference type="EnsemblMetazoa" id="G11963.4">
    <property type="protein sequence ID" value="G11963.4:cds"/>
    <property type="gene ID" value="G11963"/>
</dbReference>
<dbReference type="OrthoDB" id="274828at2759"/>
<evidence type="ECO:0000313" key="8">
    <source>
        <dbReference type="EnsemblMetazoa" id="G11963.4:cds"/>
    </source>
</evidence>
<comment type="subcellular location">
    <subcellularLocation>
        <location evidence="1">Mitochondrion</location>
    </subcellularLocation>
</comment>
<evidence type="ECO:0000256" key="1">
    <source>
        <dbReference type="ARBA" id="ARBA00004173"/>
    </source>
</evidence>
<dbReference type="GO" id="GO:0003735">
    <property type="term" value="F:structural constituent of ribosome"/>
    <property type="evidence" value="ECO:0007669"/>
    <property type="project" value="TreeGrafter"/>
</dbReference>
<dbReference type="PANTHER" id="PTHR12810:SF0">
    <property type="entry name" value="SMALL RIBOSOMAL SUBUNIT PROTEIN MS29"/>
    <property type="match status" value="1"/>
</dbReference>
<accession>A0A8W8I0Q6</accession>